<feature type="non-terminal residue" evidence="2">
    <location>
        <position position="1"/>
    </location>
</feature>
<keyword evidence="1" id="KW-1133">Transmembrane helix</keyword>
<accession>A0A5A7QA30</accession>
<reference evidence="3" key="1">
    <citation type="journal article" date="2019" name="Curr. Biol.">
        <title>Genome Sequence of Striga asiatica Provides Insight into the Evolution of Plant Parasitism.</title>
        <authorList>
            <person name="Yoshida S."/>
            <person name="Kim S."/>
            <person name="Wafula E.K."/>
            <person name="Tanskanen J."/>
            <person name="Kim Y.M."/>
            <person name="Honaas L."/>
            <person name="Yang Z."/>
            <person name="Spallek T."/>
            <person name="Conn C.E."/>
            <person name="Ichihashi Y."/>
            <person name="Cheong K."/>
            <person name="Cui S."/>
            <person name="Der J.P."/>
            <person name="Gundlach H."/>
            <person name="Jiao Y."/>
            <person name="Hori C."/>
            <person name="Ishida J.K."/>
            <person name="Kasahara H."/>
            <person name="Kiba T."/>
            <person name="Kim M.S."/>
            <person name="Koo N."/>
            <person name="Laohavisit A."/>
            <person name="Lee Y.H."/>
            <person name="Lumba S."/>
            <person name="McCourt P."/>
            <person name="Mortimer J.C."/>
            <person name="Mutuku J.M."/>
            <person name="Nomura T."/>
            <person name="Sasaki-Sekimoto Y."/>
            <person name="Seto Y."/>
            <person name="Wang Y."/>
            <person name="Wakatake T."/>
            <person name="Sakakibara H."/>
            <person name="Demura T."/>
            <person name="Yamaguchi S."/>
            <person name="Yoneyama K."/>
            <person name="Manabe R.I."/>
            <person name="Nelson D.C."/>
            <person name="Schulman A.H."/>
            <person name="Timko M.P."/>
            <person name="dePamphilis C.W."/>
            <person name="Choi D."/>
            <person name="Shirasu K."/>
        </authorList>
    </citation>
    <scope>NUCLEOTIDE SEQUENCE [LARGE SCALE GENOMIC DNA]</scope>
    <source>
        <strain evidence="3">cv. UVA1</strain>
    </source>
</reference>
<dbReference type="Proteomes" id="UP000325081">
    <property type="component" value="Unassembled WGS sequence"/>
</dbReference>
<sequence>TVVGIFGSVTVEFGSVGGGNPNFFFTSRSVGTKEGNRRKETAMATTDCQFDVVLFIFWRFLPFAFFVFIFDLSFWFGDVSSATLPEKKSLKLGNVFVCMMGFCICPLDSRLRCARASSARIAPDLHRITEPSEDRDKWISGMEERRRPFFNMVDFDEQLPEKKRRRTLSSYILKVGVRDVVWTLMSRVHLLEKNFEAENKIRVMKFDFEKHGITVTRQ</sequence>
<proteinExistence type="predicted"/>
<comment type="caution">
    <text evidence="2">The sequence shown here is derived from an EMBL/GenBank/DDBJ whole genome shotgun (WGS) entry which is preliminary data.</text>
</comment>
<keyword evidence="2" id="KW-0238">DNA-binding</keyword>
<feature type="transmembrane region" description="Helical" evidence="1">
    <location>
        <begin position="52"/>
        <end position="77"/>
    </location>
</feature>
<evidence type="ECO:0000256" key="1">
    <source>
        <dbReference type="SAM" id="Phobius"/>
    </source>
</evidence>
<evidence type="ECO:0000313" key="3">
    <source>
        <dbReference type="Proteomes" id="UP000325081"/>
    </source>
</evidence>
<organism evidence="2 3">
    <name type="scientific">Striga asiatica</name>
    <name type="common">Asiatic witchweed</name>
    <name type="synonym">Buchnera asiatica</name>
    <dbReference type="NCBI Taxonomy" id="4170"/>
    <lineage>
        <taxon>Eukaryota</taxon>
        <taxon>Viridiplantae</taxon>
        <taxon>Streptophyta</taxon>
        <taxon>Embryophyta</taxon>
        <taxon>Tracheophyta</taxon>
        <taxon>Spermatophyta</taxon>
        <taxon>Magnoliopsida</taxon>
        <taxon>eudicotyledons</taxon>
        <taxon>Gunneridae</taxon>
        <taxon>Pentapetalae</taxon>
        <taxon>asterids</taxon>
        <taxon>lamiids</taxon>
        <taxon>Lamiales</taxon>
        <taxon>Orobanchaceae</taxon>
        <taxon>Buchnereae</taxon>
        <taxon>Striga</taxon>
    </lineage>
</organism>
<dbReference type="OrthoDB" id="6159439at2759"/>
<feature type="transmembrane region" description="Helical" evidence="1">
    <location>
        <begin position="89"/>
        <end position="107"/>
    </location>
</feature>
<dbReference type="EMBL" id="BKCP01006294">
    <property type="protein sequence ID" value="GER42113.1"/>
    <property type="molecule type" value="Genomic_DNA"/>
</dbReference>
<evidence type="ECO:0000313" key="2">
    <source>
        <dbReference type="EMBL" id="GER42113.1"/>
    </source>
</evidence>
<protein>
    <submittedName>
        <fullName evidence="2">Homeobox-leucine zipper protein HOX16</fullName>
    </submittedName>
</protein>
<dbReference type="GO" id="GO:0003677">
    <property type="term" value="F:DNA binding"/>
    <property type="evidence" value="ECO:0007669"/>
    <property type="project" value="UniProtKB-KW"/>
</dbReference>
<keyword evidence="3" id="KW-1185">Reference proteome</keyword>
<name>A0A5A7QA30_STRAF</name>
<keyword evidence="1" id="KW-0472">Membrane</keyword>
<keyword evidence="1" id="KW-0812">Transmembrane</keyword>
<dbReference type="AlphaFoldDB" id="A0A5A7QA30"/>
<gene>
    <name evidence="2" type="ORF">STAS_18879</name>
</gene>
<keyword evidence="2" id="KW-0371">Homeobox</keyword>